<reference evidence="2 3" key="1">
    <citation type="submission" date="2024-03" db="EMBL/GenBank/DDBJ databases">
        <title>Pseudoalteromonas qingdaonensis sp. nov., isolated from the intestines of marine benthic organisms.</title>
        <authorList>
            <person name="Lin X."/>
            <person name="Fang S."/>
            <person name="Hu X."/>
        </authorList>
    </citation>
    <scope>NUCLEOTIDE SEQUENCE [LARGE SCALE GENOMIC DNA]</scope>
    <source>
        <strain evidence="2 3">YIC-827</strain>
    </source>
</reference>
<evidence type="ECO:0008006" key="4">
    <source>
        <dbReference type="Google" id="ProtNLM"/>
    </source>
</evidence>
<dbReference type="RefSeq" id="WP_342676472.1">
    <property type="nucleotide sequence ID" value="NZ_JBCGCU010000003.1"/>
</dbReference>
<keyword evidence="1" id="KW-0472">Membrane</keyword>
<feature type="transmembrane region" description="Helical" evidence="1">
    <location>
        <begin position="66"/>
        <end position="89"/>
    </location>
</feature>
<comment type="caution">
    <text evidence="2">The sequence shown here is derived from an EMBL/GenBank/DDBJ whole genome shotgun (WGS) entry which is preliminary data.</text>
</comment>
<name>A0ABU9MTF6_9GAMM</name>
<keyword evidence="3" id="KW-1185">Reference proteome</keyword>
<keyword evidence="1" id="KW-1133">Transmembrane helix</keyword>
<dbReference type="EMBL" id="JBCGCU010000003">
    <property type="protein sequence ID" value="MEM0514576.1"/>
    <property type="molecule type" value="Genomic_DNA"/>
</dbReference>
<evidence type="ECO:0000313" key="2">
    <source>
        <dbReference type="EMBL" id="MEM0514576.1"/>
    </source>
</evidence>
<proteinExistence type="predicted"/>
<feature type="transmembrane region" description="Helical" evidence="1">
    <location>
        <begin position="270"/>
        <end position="285"/>
    </location>
</feature>
<dbReference type="PANTHER" id="PTHR23546">
    <property type="entry name" value="TRANSPORT PROTEIN"/>
    <property type="match status" value="1"/>
</dbReference>
<feature type="transmembrane region" description="Helical" evidence="1">
    <location>
        <begin position="7"/>
        <end position="29"/>
    </location>
</feature>
<feature type="transmembrane region" description="Helical" evidence="1">
    <location>
        <begin position="291"/>
        <end position="312"/>
    </location>
</feature>
<feature type="transmembrane region" description="Helical" evidence="1">
    <location>
        <begin position="240"/>
        <end position="258"/>
    </location>
</feature>
<feature type="transmembrane region" description="Helical" evidence="1">
    <location>
        <begin position="202"/>
        <end position="220"/>
    </location>
</feature>
<dbReference type="InterPro" id="IPR036259">
    <property type="entry name" value="MFS_trans_sf"/>
</dbReference>
<keyword evidence="1" id="KW-0812">Transmembrane</keyword>
<accession>A0ABU9MTF6</accession>
<feature type="transmembrane region" description="Helical" evidence="1">
    <location>
        <begin position="324"/>
        <end position="343"/>
    </location>
</feature>
<feature type="transmembrane region" description="Helical" evidence="1">
    <location>
        <begin position="41"/>
        <end position="59"/>
    </location>
</feature>
<dbReference type="SUPFAM" id="SSF103473">
    <property type="entry name" value="MFS general substrate transporter"/>
    <property type="match status" value="1"/>
</dbReference>
<protein>
    <recommendedName>
        <fullName evidence="4">Major Facilitator Superfamily protein</fullName>
    </recommendedName>
</protein>
<sequence length="381" mass="41811">MNKRIAWLVVGGGLLGVSQQIALVVLPLLADIMSVPYETLVNWQAAGSFLFLFSSVYWAKTMVKKGVSFVVKLTTAGFLFSNLILLFLWLEYGWLSVEVMLGIFITSRIVHGIFSSGIVPQLQISALMLYPQNSIGALAKVSLGGTLARCLTPLVCIGLMMFSPTWVFVLPLLLGLYVLLATPSLPQGEKKEKVRVSSHQHWGLLVVAFICAFSLCFGQFSLVQVLTRLIPDSSAEVSQWVAINLAITACLSTFNQIYFIKKQKVDSERLLVLSLAIAWLMAWVSSMADHIVAMCIAVSLICVALNSATLAYTNVIVAKAGKQYTNYIATTHTLGYALGALFVNFSLALPYVLICAALFIAFSFIVRRFIRSVYPKQARTV</sequence>
<gene>
    <name evidence="2" type="ORF">WCN91_03830</name>
</gene>
<dbReference type="PANTHER" id="PTHR23546:SF1">
    <property type="entry name" value="MEMBRANE PROTEIN"/>
    <property type="match status" value="1"/>
</dbReference>
<evidence type="ECO:0000313" key="3">
    <source>
        <dbReference type="Proteomes" id="UP001447008"/>
    </source>
</evidence>
<dbReference type="Proteomes" id="UP001447008">
    <property type="component" value="Unassembled WGS sequence"/>
</dbReference>
<feature type="transmembrane region" description="Helical" evidence="1">
    <location>
        <begin position="349"/>
        <end position="370"/>
    </location>
</feature>
<organism evidence="2 3">
    <name type="scientific">Pseudoalteromonas qingdaonensis</name>
    <dbReference type="NCBI Taxonomy" id="3131913"/>
    <lineage>
        <taxon>Bacteria</taxon>
        <taxon>Pseudomonadati</taxon>
        <taxon>Pseudomonadota</taxon>
        <taxon>Gammaproteobacteria</taxon>
        <taxon>Alteromonadales</taxon>
        <taxon>Pseudoalteromonadaceae</taxon>
        <taxon>Pseudoalteromonas</taxon>
    </lineage>
</organism>
<feature type="transmembrane region" description="Helical" evidence="1">
    <location>
        <begin position="166"/>
        <end position="182"/>
    </location>
</feature>
<evidence type="ECO:0000256" key="1">
    <source>
        <dbReference type="SAM" id="Phobius"/>
    </source>
</evidence>